<dbReference type="InterPro" id="IPR025543">
    <property type="entry name" value="Dodecin-like"/>
</dbReference>
<gene>
    <name evidence="1" type="ORF">GCM10022229_28680</name>
</gene>
<dbReference type="Proteomes" id="UP001501727">
    <property type="component" value="Unassembled WGS sequence"/>
</dbReference>
<name>A0ABP7MZI8_9GAMM</name>
<dbReference type="InterPro" id="IPR009923">
    <property type="entry name" value="Dodecin"/>
</dbReference>
<evidence type="ECO:0000313" key="2">
    <source>
        <dbReference type="Proteomes" id="UP001501727"/>
    </source>
</evidence>
<dbReference type="SUPFAM" id="SSF89807">
    <property type="entry name" value="Dodecin-like"/>
    <property type="match status" value="1"/>
</dbReference>
<sequence>MAVAKVIEVNASSEKSVEDAVRHGLKKTSETVKGIKGVWVNEIKAVTNDTGDITEWRVNLRITFVVS</sequence>
<evidence type="ECO:0008006" key="3">
    <source>
        <dbReference type="Google" id="ProtNLM"/>
    </source>
</evidence>
<accession>A0ABP7MZI8</accession>
<dbReference type="Pfam" id="PF07311">
    <property type="entry name" value="Dodecin"/>
    <property type="match status" value="1"/>
</dbReference>
<keyword evidence="2" id="KW-1185">Reference proteome</keyword>
<protein>
    <recommendedName>
        <fullName evidence="3">Dodecin domain-containing protein</fullName>
    </recommendedName>
</protein>
<dbReference type="RefSeq" id="WP_344760712.1">
    <property type="nucleotide sequence ID" value="NZ_BAAAZU010000031.1"/>
</dbReference>
<comment type="caution">
    <text evidence="1">The sequence shown here is derived from an EMBL/GenBank/DDBJ whole genome shotgun (WGS) entry which is preliminary data.</text>
</comment>
<evidence type="ECO:0000313" key="1">
    <source>
        <dbReference type="EMBL" id="GAA3933178.1"/>
    </source>
</evidence>
<proteinExistence type="predicted"/>
<dbReference type="Gene3D" id="3.30.1660.10">
    <property type="entry name" value="Flavin-binding protein dodecin"/>
    <property type="match status" value="1"/>
</dbReference>
<reference evidence="2" key="1">
    <citation type="journal article" date="2019" name="Int. J. Syst. Evol. Microbiol.">
        <title>The Global Catalogue of Microorganisms (GCM) 10K type strain sequencing project: providing services to taxonomists for standard genome sequencing and annotation.</title>
        <authorList>
            <consortium name="The Broad Institute Genomics Platform"/>
            <consortium name="The Broad Institute Genome Sequencing Center for Infectious Disease"/>
            <person name="Wu L."/>
            <person name="Ma J."/>
        </authorList>
    </citation>
    <scope>NUCLEOTIDE SEQUENCE [LARGE SCALE GENOMIC DNA]</scope>
    <source>
        <strain evidence="2">JCM 16916</strain>
    </source>
</reference>
<dbReference type="EMBL" id="BAAAZU010000031">
    <property type="protein sequence ID" value="GAA3933178.1"/>
    <property type="molecule type" value="Genomic_DNA"/>
</dbReference>
<organism evidence="1 2">
    <name type="scientific">Luteimonas lutimaris</name>
    <dbReference type="NCBI Taxonomy" id="698645"/>
    <lineage>
        <taxon>Bacteria</taxon>
        <taxon>Pseudomonadati</taxon>
        <taxon>Pseudomonadota</taxon>
        <taxon>Gammaproteobacteria</taxon>
        <taxon>Lysobacterales</taxon>
        <taxon>Lysobacteraceae</taxon>
        <taxon>Luteimonas</taxon>
    </lineage>
</organism>
<dbReference type="InterPro" id="IPR036694">
    <property type="entry name" value="Dodecin-like_sf"/>
</dbReference>